<keyword evidence="12" id="KW-1185">Reference proteome</keyword>
<dbReference type="EMBL" id="ML179247">
    <property type="protein sequence ID" value="THU93523.1"/>
    <property type="molecule type" value="Genomic_DNA"/>
</dbReference>
<keyword evidence="4" id="KW-0337">GPI-anchor biosynthesis</keyword>
<dbReference type="InterPro" id="IPR019540">
    <property type="entry name" value="PtdIno-glycan_biosynth_class_S"/>
</dbReference>
<dbReference type="PANTHER" id="PTHR21072:SF13">
    <property type="entry name" value="GPI TRANSAMIDASE COMPONENT PIG-S"/>
    <property type="match status" value="1"/>
</dbReference>
<evidence type="ECO:0008006" key="13">
    <source>
        <dbReference type="Google" id="ProtNLM"/>
    </source>
</evidence>
<dbReference type="GO" id="GO:0006506">
    <property type="term" value="P:GPI anchor biosynthetic process"/>
    <property type="evidence" value="ECO:0007669"/>
    <property type="project" value="UniProtKB-UniPathway"/>
</dbReference>
<evidence type="ECO:0000313" key="11">
    <source>
        <dbReference type="EMBL" id="THU93523.1"/>
    </source>
</evidence>
<dbReference type="UniPathway" id="UPA00196"/>
<keyword evidence="5 10" id="KW-0812">Transmembrane</keyword>
<keyword evidence="7 10" id="KW-1133">Transmembrane helix</keyword>
<protein>
    <recommendedName>
        <fullName evidence="13">GPI transamidase component PIG-S</fullName>
    </recommendedName>
</protein>
<evidence type="ECO:0000256" key="3">
    <source>
        <dbReference type="ARBA" id="ARBA00005316"/>
    </source>
</evidence>
<comment type="subcellular location">
    <subcellularLocation>
        <location evidence="1">Endoplasmic reticulum membrane</location>
        <topology evidence="1">Multi-pass membrane protein</topology>
    </subcellularLocation>
</comment>
<evidence type="ECO:0000256" key="7">
    <source>
        <dbReference type="ARBA" id="ARBA00022989"/>
    </source>
</evidence>
<dbReference type="Pfam" id="PF10510">
    <property type="entry name" value="PIG-S"/>
    <property type="match status" value="2"/>
</dbReference>
<organism evidence="11 12">
    <name type="scientific">Dendrothele bispora (strain CBS 962.96)</name>
    <dbReference type="NCBI Taxonomy" id="1314807"/>
    <lineage>
        <taxon>Eukaryota</taxon>
        <taxon>Fungi</taxon>
        <taxon>Dikarya</taxon>
        <taxon>Basidiomycota</taxon>
        <taxon>Agaricomycotina</taxon>
        <taxon>Agaricomycetes</taxon>
        <taxon>Agaricomycetidae</taxon>
        <taxon>Agaricales</taxon>
        <taxon>Agaricales incertae sedis</taxon>
        <taxon>Dendrothele</taxon>
    </lineage>
</organism>
<keyword evidence="9" id="KW-0325">Glycoprotein</keyword>
<gene>
    <name evidence="11" type="ORF">K435DRAFT_670103</name>
</gene>
<dbReference type="GO" id="GO:0016255">
    <property type="term" value="P:attachment of GPI anchor to protein"/>
    <property type="evidence" value="ECO:0007669"/>
    <property type="project" value="InterPro"/>
</dbReference>
<dbReference type="GO" id="GO:0042765">
    <property type="term" value="C:GPI-anchor transamidase complex"/>
    <property type="evidence" value="ECO:0007669"/>
    <property type="project" value="InterPro"/>
</dbReference>
<accession>A0A4S8LWI9</accession>
<dbReference type="PANTHER" id="PTHR21072">
    <property type="entry name" value="GPI TRANSAMIDASE COMPONENT PIG-S"/>
    <property type="match status" value="1"/>
</dbReference>
<dbReference type="AlphaFoldDB" id="A0A4S8LWI9"/>
<feature type="transmembrane region" description="Helical" evidence="10">
    <location>
        <begin position="461"/>
        <end position="480"/>
    </location>
</feature>
<evidence type="ECO:0000256" key="5">
    <source>
        <dbReference type="ARBA" id="ARBA00022692"/>
    </source>
</evidence>
<evidence type="ECO:0000313" key="12">
    <source>
        <dbReference type="Proteomes" id="UP000297245"/>
    </source>
</evidence>
<proteinExistence type="inferred from homology"/>
<keyword evidence="6" id="KW-0256">Endoplasmic reticulum</keyword>
<evidence type="ECO:0000256" key="4">
    <source>
        <dbReference type="ARBA" id="ARBA00022502"/>
    </source>
</evidence>
<evidence type="ECO:0000256" key="9">
    <source>
        <dbReference type="ARBA" id="ARBA00023180"/>
    </source>
</evidence>
<keyword evidence="8 10" id="KW-0472">Membrane</keyword>
<evidence type="ECO:0000256" key="10">
    <source>
        <dbReference type="SAM" id="Phobius"/>
    </source>
</evidence>
<comment type="pathway">
    <text evidence="2">Glycolipid biosynthesis; glycosylphosphatidylinositol-anchor biosynthesis.</text>
</comment>
<sequence>MNVAPSDDLRDPSSLYFQYDKVRRSIIASYWLVFFLALPLWWNTTSIERLPLPSSNVHAQHGRELRLPVKIALDPAFGSIASSVESELRNVIQQKHQTPPLDVSIFVGNEQGGWYDEDVYAVKPGETGMVLDGRRLGFPKDHLTPSSLAQTLSSLILPYSAKQEHRVAQYSPRFRLAFTLLNEDASAGQTVTGWDILDAIDRHISPITSAVSVLHNFTIESQVQFHAPLAFEPKPLEDGTFGLTPEDLTIFVNSAEWTLSSSSSNDPVLHFVLFVPSLSRRPLVILNDDGTPSTSNAFLIPQWGSIVICNLPPIPNEKWLSNSDLMTPFSAFSHQLSALLGIPKLPSGIKTSPSTSSLSPWQIDALLRHRMHEAVRRTKDTLLSTVQLVQQIPNMPVDAKAQSDVQNALSALDAVWDSEGGKAFNLTDMLGNSARALTSSQRAFFHPGMLALLYFPAEHKYAVYTPLFASAVIPLIATAIREFLAWRRQRREAVNER</sequence>
<evidence type="ECO:0000256" key="2">
    <source>
        <dbReference type="ARBA" id="ARBA00004687"/>
    </source>
</evidence>
<evidence type="ECO:0000256" key="1">
    <source>
        <dbReference type="ARBA" id="ARBA00004477"/>
    </source>
</evidence>
<dbReference type="Proteomes" id="UP000297245">
    <property type="component" value="Unassembled WGS sequence"/>
</dbReference>
<feature type="transmembrane region" description="Helical" evidence="10">
    <location>
        <begin position="25"/>
        <end position="42"/>
    </location>
</feature>
<reference evidence="11 12" key="1">
    <citation type="journal article" date="2019" name="Nat. Ecol. Evol.">
        <title>Megaphylogeny resolves global patterns of mushroom evolution.</title>
        <authorList>
            <person name="Varga T."/>
            <person name="Krizsan K."/>
            <person name="Foldi C."/>
            <person name="Dima B."/>
            <person name="Sanchez-Garcia M."/>
            <person name="Sanchez-Ramirez S."/>
            <person name="Szollosi G.J."/>
            <person name="Szarkandi J.G."/>
            <person name="Papp V."/>
            <person name="Albert L."/>
            <person name="Andreopoulos W."/>
            <person name="Angelini C."/>
            <person name="Antonin V."/>
            <person name="Barry K.W."/>
            <person name="Bougher N.L."/>
            <person name="Buchanan P."/>
            <person name="Buyck B."/>
            <person name="Bense V."/>
            <person name="Catcheside P."/>
            <person name="Chovatia M."/>
            <person name="Cooper J."/>
            <person name="Damon W."/>
            <person name="Desjardin D."/>
            <person name="Finy P."/>
            <person name="Geml J."/>
            <person name="Haridas S."/>
            <person name="Hughes K."/>
            <person name="Justo A."/>
            <person name="Karasinski D."/>
            <person name="Kautmanova I."/>
            <person name="Kiss B."/>
            <person name="Kocsube S."/>
            <person name="Kotiranta H."/>
            <person name="LaButti K.M."/>
            <person name="Lechner B.E."/>
            <person name="Liimatainen K."/>
            <person name="Lipzen A."/>
            <person name="Lukacs Z."/>
            <person name="Mihaltcheva S."/>
            <person name="Morgado L.N."/>
            <person name="Niskanen T."/>
            <person name="Noordeloos M.E."/>
            <person name="Ohm R.A."/>
            <person name="Ortiz-Santana B."/>
            <person name="Ovrebo C."/>
            <person name="Racz N."/>
            <person name="Riley R."/>
            <person name="Savchenko A."/>
            <person name="Shiryaev A."/>
            <person name="Soop K."/>
            <person name="Spirin V."/>
            <person name="Szebenyi C."/>
            <person name="Tomsovsky M."/>
            <person name="Tulloss R.E."/>
            <person name="Uehling J."/>
            <person name="Grigoriev I.V."/>
            <person name="Vagvolgyi C."/>
            <person name="Papp T."/>
            <person name="Martin F.M."/>
            <person name="Miettinen O."/>
            <person name="Hibbett D.S."/>
            <person name="Nagy L.G."/>
        </authorList>
    </citation>
    <scope>NUCLEOTIDE SEQUENCE [LARGE SCALE GENOMIC DNA]</scope>
    <source>
        <strain evidence="11 12">CBS 962.96</strain>
    </source>
</reference>
<evidence type="ECO:0000256" key="8">
    <source>
        <dbReference type="ARBA" id="ARBA00023136"/>
    </source>
</evidence>
<evidence type="ECO:0000256" key="6">
    <source>
        <dbReference type="ARBA" id="ARBA00022824"/>
    </source>
</evidence>
<dbReference type="OrthoDB" id="28748at2759"/>
<name>A0A4S8LWI9_DENBC</name>
<comment type="similarity">
    <text evidence="3">Belongs to the PIGS family.</text>
</comment>